<protein>
    <submittedName>
        <fullName evidence="2">Uncharacterized protein</fullName>
    </submittedName>
</protein>
<reference evidence="2" key="2">
    <citation type="submission" date="2018-05" db="EMBL/GenBank/DDBJ databases">
        <title>OgluRS3 (Oryza glumaepatula Reference Sequence Version 3).</title>
        <authorList>
            <person name="Zhang J."/>
            <person name="Kudrna D."/>
            <person name="Lee S."/>
            <person name="Talag J."/>
            <person name="Welchert J."/>
            <person name="Wing R.A."/>
        </authorList>
    </citation>
    <scope>NUCLEOTIDE SEQUENCE [LARGE SCALE GENOMIC DNA]</scope>
</reference>
<keyword evidence="3" id="KW-1185">Reference proteome</keyword>
<evidence type="ECO:0000313" key="3">
    <source>
        <dbReference type="Proteomes" id="UP000026961"/>
    </source>
</evidence>
<proteinExistence type="predicted"/>
<dbReference type="Gramene" id="OGLUM05G04270.1">
    <property type="protein sequence ID" value="OGLUM05G04270.1"/>
    <property type="gene ID" value="OGLUM05G04270"/>
</dbReference>
<dbReference type="EnsemblPlants" id="OGLUM05G04270.1">
    <property type="protein sequence ID" value="OGLUM05G04270.1"/>
    <property type="gene ID" value="OGLUM05G04270"/>
</dbReference>
<accession>A0A0D9ZUM1</accession>
<dbReference type="AlphaFoldDB" id="A0A0D9ZUM1"/>
<reference evidence="2" key="1">
    <citation type="submission" date="2015-04" db="UniProtKB">
        <authorList>
            <consortium name="EnsemblPlants"/>
        </authorList>
    </citation>
    <scope>IDENTIFICATION</scope>
</reference>
<feature type="region of interest" description="Disordered" evidence="1">
    <location>
        <begin position="1"/>
        <end position="22"/>
    </location>
</feature>
<dbReference type="HOGENOM" id="CLU_2964643_0_0_1"/>
<name>A0A0D9ZUM1_9ORYZ</name>
<evidence type="ECO:0000256" key="1">
    <source>
        <dbReference type="SAM" id="MobiDB-lite"/>
    </source>
</evidence>
<dbReference type="Proteomes" id="UP000026961">
    <property type="component" value="Chromosome 5"/>
</dbReference>
<organism evidence="2">
    <name type="scientific">Oryza glumipatula</name>
    <dbReference type="NCBI Taxonomy" id="40148"/>
    <lineage>
        <taxon>Eukaryota</taxon>
        <taxon>Viridiplantae</taxon>
        <taxon>Streptophyta</taxon>
        <taxon>Embryophyta</taxon>
        <taxon>Tracheophyta</taxon>
        <taxon>Spermatophyta</taxon>
        <taxon>Magnoliopsida</taxon>
        <taxon>Liliopsida</taxon>
        <taxon>Poales</taxon>
        <taxon>Poaceae</taxon>
        <taxon>BOP clade</taxon>
        <taxon>Oryzoideae</taxon>
        <taxon>Oryzeae</taxon>
        <taxon>Oryzinae</taxon>
        <taxon>Oryza</taxon>
    </lineage>
</organism>
<evidence type="ECO:0000313" key="2">
    <source>
        <dbReference type="EnsemblPlants" id="OGLUM05G04270.1"/>
    </source>
</evidence>
<sequence length="59" mass="6700">MAAMAAAVAGTKKKTRKTYTITRPRERFGRDWKRIEAFVATKTAIQEPRGKPDKVAHQK</sequence>
<dbReference type="STRING" id="40148.A0A0D9ZUM1"/>